<dbReference type="EMBL" id="JBHSAO010000001">
    <property type="protein sequence ID" value="MFC4022789.1"/>
    <property type="molecule type" value="Genomic_DNA"/>
</dbReference>
<proteinExistence type="predicted"/>
<keyword evidence="2" id="KW-1185">Reference proteome</keyword>
<dbReference type="RefSeq" id="WP_379495285.1">
    <property type="nucleotide sequence ID" value="NZ_JBHSAO010000001.1"/>
</dbReference>
<comment type="caution">
    <text evidence="1">The sequence shown here is derived from an EMBL/GenBank/DDBJ whole genome shotgun (WGS) entry which is preliminary data.</text>
</comment>
<reference evidence="2" key="1">
    <citation type="journal article" date="2019" name="Int. J. Syst. Evol. Microbiol.">
        <title>The Global Catalogue of Microorganisms (GCM) 10K type strain sequencing project: providing services to taxonomists for standard genome sequencing and annotation.</title>
        <authorList>
            <consortium name="The Broad Institute Genomics Platform"/>
            <consortium name="The Broad Institute Genome Sequencing Center for Infectious Disease"/>
            <person name="Wu L."/>
            <person name="Ma J."/>
        </authorList>
    </citation>
    <scope>NUCLEOTIDE SEQUENCE [LARGE SCALE GENOMIC DNA]</scope>
    <source>
        <strain evidence="2">IBRC-M 10703</strain>
    </source>
</reference>
<accession>A0ABV8GSD7</accession>
<protein>
    <submittedName>
        <fullName evidence="1">Uncharacterized protein</fullName>
    </submittedName>
</protein>
<gene>
    <name evidence="1" type="ORF">ACFOUV_03050</name>
</gene>
<name>A0ABV8GSD7_9BACI</name>
<organism evidence="1 2">
    <name type="scientific">Oceanobacillus longus</name>
    <dbReference type="NCBI Taxonomy" id="930120"/>
    <lineage>
        <taxon>Bacteria</taxon>
        <taxon>Bacillati</taxon>
        <taxon>Bacillota</taxon>
        <taxon>Bacilli</taxon>
        <taxon>Bacillales</taxon>
        <taxon>Bacillaceae</taxon>
        <taxon>Oceanobacillus</taxon>
    </lineage>
</organism>
<dbReference type="Proteomes" id="UP001595772">
    <property type="component" value="Unassembled WGS sequence"/>
</dbReference>
<sequence length="65" mass="7619">MMKAVLTIVVMFSTVTLIYKWRYKVMNTLLAVGIIRKIMVSVSMNLPYVRNHILPELFNTKSHTY</sequence>
<evidence type="ECO:0000313" key="2">
    <source>
        <dbReference type="Proteomes" id="UP001595772"/>
    </source>
</evidence>
<evidence type="ECO:0000313" key="1">
    <source>
        <dbReference type="EMBL" id="MFC4022789.1"/>
    </source>
</evidence>